<organism evidence="2 3">
    <name type="scientific">Ectorhizobium quercum</name>
    <dbReference type="NCBI Taxonomy" id="2965071"/>
    <lineage>
        <taxon>Bacteria</taxon>
        <taxon>Pseudomonadati</taxon>
        <taxon>Pseudomonadota</taxon>
        <taxon>Alphaproteobacteria</taxon>
        <taxon>Hyphomicrobiales</taxon>
        <taxon>Rhizobiaceae</taxon>
        <taxon>Ectorhizobium</taxon>
    </lineage>
</organism>
<evidence type="ECO:0000313" key="3">
    <source>
        <dbReference type="Proteomes" id="UP001208771"/>
    </source>
</evidence>
<name>A0AAE3MVM7_9HYPH</name>
<dbReference type="AlphaFoldDB" id="A0AAE3MVM7"/>
<keyword evidence="3" id="KW-1185">Reference proteome</keyword>
<gene>
    <name evidence="2" type="ORF">NOF55_02845</name>
</gene>
<evidence type="ECO:0000313" key="2">
    <source>
        <dbReference type="EMBL" id="MCX8996033.1"/>
    </source>
</evidence>
<dbReference type="EMBL" id="JANFPI010000001">
    <property type="protein sequence ID" value="MCX8996033.1"/>
    <property type="molecule type" value="Genomic_DNA"/>
</dbReference>
<protein>
    <submittedName>
        <fullName evidence="2">Uncharacterized protein</fullName>
    </submittedName>
</protein>
<reference evidence="2" key="1">
    <citation type="submission" date="2022-07" db="EMBL/GenBank/DDBJ databases">
        <title>Ectorhizobium quercum gen.nov., sp. nov.</title>
        <authorList>
            <person name="Ma T."/>
            <person name="Li Y."/>
        </authorList>
    </citation>
    <scope>NUCLEOTIDE SEQUENCE</scope>
    <source>
        <strain evidence="2">BDR2-2</strain>
    </source>
</reference>
<comment type="caution">
    <text evidence="2">The sequence shown here is derived from an EMBL/GenBank/DDBJ whole genome shotgun (WGS) entry which is preliminary data.</text>
</comment>
<proteinExistence type="predicted"/>
<feature type="chain" id="PRO_5042182639" evidence="1">
    <location>
        <begin position="24"/>
        <end position="154"/>
    </location>
</feature>
<evidence type="ECO:0000256" key="1">
    <source>
        <dbReference type="SAM" id="SignalP"/>
    </source>
</evidence>
<dbReference type="RefSeq" id="WP_306409792.1">
    <property type="nucleotide sequence ID" value="NZ_JANFPI010000001.1"/>
</dbReference>
<keyword evidence="1" id="KW-0732">Signal</keyword>
<dbReference type="Proteomes" id="UP001208771">
    <property type="component" value="Unassembled WGS sequence"/>
</dbReference>
<sequence>MPIKPAALLSIMAMALAAFPARADWETTRWGMSPDEALSALANAKAHTPAQSELYEEGDATYAPLVKTDYRLAGVATTASLLFDTDDRLVFVLINPVSADDCKALHDHLVQEHGPGTSMSAGIITITDWTGGTDDIKLTAFENGELCNLSYRAR</sequence>
<feature type="signal peptide" evidence="1">
    <location>
        <begin position="1"/>
        <end position="23"/>
    </location>
</feature>
<accession>A0AAE3MVM7</accession>